<dbReference type="Proteomes" id="UP000046067">
    <property type="component" value="Unassembled WGS sequence"/>
</dbReference>
<evidence type="ECO:0000313" key="1">
    <source>
        <dbReference type="EMBL" id="CSB63501.1"/>
    </source>
</evidence>
<protein>
    <submittedName>
        <fullName evidence="1">Ferrous iron transport protein C</fullName>
    </submittedName>
</protein>
<gene>
    <name evidence="1" type="ORF">ERS013201_00528</name>
</gene>
<proteinExistence type="predicted"/>
<dbReference type="AlphaFoldDB" id="A0A655V7E4"/>
<dbReference type="EMBL" id="CWQJ01000002">
    <property type="protein sequence ID" value="CSB63501.1"/>
    <property type="molecule type" value="Genomic_DNA"/>
</dbReference>
<name>A0A655V7E4_VIBCL</name>
<sequence length="42" mass="4810">MLAVWIKKGVLSRQQYINAEDEVVRVRYVMNQVGSLAVNVTM</sequence>
<accession>A0A655V7E4</accession>
<reference evidence="1 2" key="1">
    <citation type="submission" date="2015-07" db="EMBL/GenBank/DDBJ databases">
        <authorList>
            <consortium name="Pathogen Informatics"/>
        </authorList>
    </citation>
    <scope>NUCLEOTIDE SEQUENCE [LARGE SCALE GENOMIC DNA]</scope>
    <source>
        <strain evidence="1 2">A325</strain>
    </source>
</reference>
<organism evidence="1 2">
    <name type="scientific">Vibrio cholerae</name>
    <dbReference type="NCBI Taxonomy" id="666"/>
    <lineage>
        <taxon>Bacteria</taxon>
        <taxon>Pseudomonadati</taxon>
        <taxon>Pseudomonadota</taxon>
        <taxon>Gammaproteobacteria</taxon>
        <taxon>Vibrionales</taxon>
        <taxon>Vibrionaceae</taxon>
        <taxon>Vibrio</taxon>
    </lineage>
</organism>
<evidence type="ECO:0000313" key="2">
    <source>
        <dbReference type="Proteomes" id="UP000046067"/>
    </source>
</evidence>